<organism evidence="2 3">
    <name type="scientific">Aphanomyces stellatus</name>
    <dbReference type="NCBI Taxonomy" id="120398"/>
    <lineage>
        <taxon>Eukaryota</taxon>
        <taxon>Sar</taxon>
        <taxon>Stramenopiles</taxon>
        <taxon>Oomycota</taxon>
        <taxon>Saprolegniomycetes</taxon>
        <taxon>Saprolegniales</taxon>
        <taxon>Verrucalvaceae</taxon>
        <taxon>Aphanomyces</taxon>
    </lineage>
</organism>
<dbReference type="EMBL" id="CAADRA010001203">
    <property type="protein sequence ID" value="VFT81802.1"/>
    <property type="molecule type" value="Genomic_DNA"/>
</dbReference>
<dbReference type="OrthoDB" id="10664478at2759"/>
<proteinExistence type="predicted"/>
<evidence type="ECO:0000313" key="3">
    <source>
        <dbReference type="Proteomes" id="UP000332933"/>
    </source>
</evidence>
<dbReference type="AlphaFoldDB" id="A0A485KD43"/>
<sequence length="296" mass="33833">MAQHERDRDAEFDRLWRETLMQVMTCQAEKNKVRRRCLDELQALERLHTRDLRAHVPLGDTTMATTNDSAHMTLQTLRLRIAHQLSREQASLHNVCLASATETLEAICEAYLANAEMARQDDESRVWNRQVRMLRFLDHVANTNNVHPLPPVVVPSIKAATNESMLQPVHVDLTRFPNLAPRPRLLHAKDEAILKQLKQNADLVQRFEGERKQFKAKTDESSRAIAKLEASIKSMEEMMRVADDKAKDDASVIQLLQDKVKTCVVELPTKEIGPRMVVVEEAPDSPAKKTLLRGWK</sequence>
<evidence type="ECO:0000313" key="2">
    <source>
        <dbReference type="EMBL" id="VFT81802.1"/>
    </source>
</evidence>
<gene>
    <name evidence="2" type="primary">Aste57867_4702</name>
    <name evidence="1" type="ORF">As57867_004689</name>
    <name evidence="2" type="ORF">ASTE57867_4702</name>
</gene>
<protein>
    <submittedName>
        <fullName evidence="2">Aste57867_4702 protein</fullName>
    </submittedName>
</protein>
<accession>A0A485KD43</accession>
<name>A0A485KD43_9STRA</name>
<evidence type="ECO:0000313" key="1">
    <source>
        <dbReference type="EMBL" id="KAF0712716.1"/>
    </source>
</evidence>
<reference evidence="1" key="2">
    <citation type="submission" date="2019-06" db="EMBL/GenBank/DDBJ databases">
        <title>Genomics analysis of Aphanomyces spp. identifies a new class of oomycete effector associated with host adaptation.</title>
        <authorList>
            <person name="Gaulin E."/>
        </authorList>
    </citation>
    <scope>NUCLEOTIDE SEQUENCE</scope>
    <source>
        <strain evidence="1">CBS 578.67</strain>
    </source>
</reference>
<dbReference type="Proteomes" id="UP000332933">
    <property type="component" value="Unassembled WGS sequence"/>
</dbReference>
<keyword evidence="3" id="KW-1185">Reference proteome</keyword>
<dbReference type="EMBL" id="VJMH01001203">
    <property type="protein sequence ID" value="KAF0712716.1"/>
    <property type="molecule type" value="Genomic_DNA"/>
</dbReference>
<reference evidence="2 3" key="1">
    <citation type="submission" date="2019-03" db="EMBL/GenBank/DDBJ databases">
        <authorList>
            <person name="Gaulin E."/>
            <person name="Dumas B."/>
        </authorList>
    </citation>
    <scope>NUCLEOTIDE SEQUENCE [LARGE SCALE GENOMIC DNA]</scope>
    <source>
        <strain evidence="2">CBS 568.67</strain>
    </source>
</reference>